<protein>
    <submittedName>
        <fullName evidence="2">Ferrous iron transporter B</fullName>
    </submittedName>
</protein>
<sequence length="822" mass="89842">MRWGQLCNGTIMAAAIGALLVASLMVSVPVAVAASDADRRFYPHLDISQATELLVSIELNDRLIHGGAFVYQHEGDYWVPESVLFANRLSIPHHATGNSAHTASDRFIALSSLPSVRFEFNPSQHALLLKAMPSAFVAREIQSSRNAENQPPDGLTSLFLNYSTNTTYSAGQTQSSGFTEFGLTLPRAVFTSSFILSDWSAAEKLVRLDTVLTKDFLDTRTRFSLGDTIAQSADGSELGSTFRFGGVQLGTRFELEPGLVRYPLPSLYGEAFGQSSVDLFVGESLRYRTQTDTGPFIIEQPPIMNGAGDVRVVVTDLLGRETVFTTPFYVSSRLLDVGLNDYELNVGKLRHGYGVRSADYGDSFATGRFRRGLTSYLTAQVVVEKSESLELLGVSGVAAVPTVGVLGMSLAGSDSSVGTGRQLTASFERQTDRGSLGLRWKRFDADFRSLSQNTLGSRVREEISSNFRWSPTRNGSLSLIYTNREFHDATDLKLLSLTYSQRIAEGAMFSVSGSLIRGSEFSDVGLAEFEDQSIEVSIAKSFGKRRSASAKVKLDREFMPQRRQNTVSTLSFRKSIPRGLGVGYQASIERMEGQDTTRAKAGLDWSTRNAIFNLGAAKSNNNDAVNASADGSIVLMHNNVFLQRPLREGFALVDAGGYSDIGIYRGGTLVTRTNRNGYAILPELAPYRINSISIQANEFPIDAQLNSEQARVMPYFKGATRVGFGVHREYAKLVTLLDETGQALPLGTLVTAMGSGEQARVAMGGAVYLRELDQQRTFTAMYADRICQFDVDYRVDDPGSQRMQAASVVCRHTVDTPARSSQ</sequence>
<dbReference type="GO" id="GO:0015473">
    <property type="term" value="F:fimbrial usher porin activity"/>
    <property type="evidence" value="ECO:0007669"/>
    <property type="project" value="InterPro"/>
</dbReference>
<dbReference type="Proteomes" id="UP000614811">
    <property type="component" value="Unassembled WGS sequence"/>
</dbReference>
<evidence type="ECO:0000313" key="3">
    <source>
        <dbReference type="Proteomes" id="UP000614811"/>
    </source>
</evidence>
<accession>A0A918VGY6</accession>
<dbReference type="InterPro" id="IPR043142">
    <property type="entry name" value="PapC-like_C_sf"/>
</dbReference>
<dbReference type="Gene3D" id="2.60.40.3110">
    <property type="match status" value="1"/>
</dbReference>
<dbReference type="Gene3D" id="2.60.40.2610">
    <property type="entry name" value="Outer membrane usher protein FimD, plug domain"/>
    <property type="match status" value="1"/>
</dbReference>
<comment type="caution">
    <text evidence="2">The sequence shown here is derived from an EMBL/GenBank/DDBJ whole genome shotgun (WGS) entry which is preliminary data.</text>
</comment>
<dbReference type="InterPro" id="IPR025949">
    <property type="entry name" value="PapC-like_C"/>
</dbReference>
<reference evidence="2" key="1">
    <citation type="journal article" date="2014" name="Int. J. Syst. Evol. Microbiol.">
        <title>Complete genome sequence of Corynebacterium casei LMG S-19264T (=DSM 44701T), isolated from a smear-ripened cheese.</title>
        <authorList>
            <consortium name="US DOE Joint Genome Institute (JGI-PGF)"/>
            <person name="Walter F."/>
            <person name="Albersmeier A."/>
            <person name="Kalinowski J."/>
            <person name="Ruckert C."/>
        </authorList>
    </citation>
    <scope>NUCLEOTIDE SEQUENCE</scope>
    <source>
        <strain evidence="2">KCTC 12711</strain>
    </source>
</reference>
<dbReference type="GO" id="GO:0009297">
    <property type="term" value="P:pilus assembly"/>
    <property type="evidence" value="ECO:0007669"/>
    <property type="project" value="InterPro"/>
</dbReference>
<feature type="domain" description="PapC-like C-terminal" evidence="1">
    <location>
        <begin position="733"/>
        <end position="791"/>
    </location>
</feature>
<name>A0A918VGY6_9GAMM</name>
<dbReference type="PANTHER" id="PTHR30451:SF5">
    <property type="entry name" value="SLR0019 PROTEIN"/>
    <property type="match status" value="1"/>
</dbReference>
<dbReference type="PANTHER" id="PTHR30451">
    <property type="entry name" value="OUTER MEMBRANE USHER PROTEIN"/>
    <property type="match status" value="1"/>
</dbReference>
<dbReference type="Pfam" id="PF00577">
    <property type="entry name" value="Usher"/>
    <property type="match status" value="1"/>
</dbReference>
<dbReference type="InterPro" id="IPR042186">
    <property type="entry name" value="FimD_plug_dom"/>
</dbReference>
<gene>
    <name evidence="2" type="ORF">GCM10008090_03080</name>
</gene>
<reference evidence="2" key="2">
    <citation type="submission" date="2020-09" db="EMBL/GenBank/DDBJ databases">
        <authorList>
            <person name="Sun Q."/>
            <person name="Kim S."/>
        </authorList>
    </citation>
    <scope>NUCLEOTIDE SEQUENCE</scope>
    <source>
        <strain evidence="2">KCTC 12711</strain>
    </source>
</reference>
<dbReference type="Pfam" id="PF13953">
    <property type="entry name" value="PapC_C"/>
    <property type="match status" value="1"/>
</dbReference>
<evidence type="ECO:0000259" key="1">
    <source>
        <dbReference type="Pfam" id="PF13953"/>
    </source>
</evidence>
<dbReference type="AlphaFoldDB" id="A0A918VGY6"/>
<dbReference type="InterPro" id="IPR000015">
    <property type="entry name" value="Fimb_usher"/>
</dbReference>
<dbReference type="Gene3D" id="2.60.40.2070">
    <property type="match status" value="1"/>
</dbReference>
<organism evidence="2 3">
    <name type="scientific">Arenicella chitinivorans</name>
    <dbReference type="NCBI Taxonomy" id="1329800"/>
    <lineage>
        <taxon>Bacteria</taxon>
        <taxon>Pseudomonadati</taxon>
        <taxon>Pseudomonadota</taxon>
        <taxon>Gammaproteobacteria</taxon>
        <taxon>Arenicellales</taxon>
        <taxon>Arenicellaceae</taxon>
        <taxon>Arenicella</taxon>
    </lineage>
</organism>
<keyword evidence="3" id="KW-1185">Reference proteome</keyword>
<dbReference type="EMBL" id="BMXA01000001">
    <property type="protein sequence ID" value="GGZ98097.1"/>
    <property type="molecule type" value="Genomic_DNA"/>
</dbReference>
<evidence type="ECO:0000313" key="2">
    <source>
        <dbReference type="EMBL" id="GGZ98097.1"/>
    </source>
</evidence>
<dbReference type="GO" id="GO:0009279">
    <property type="term" value="C:cell outer membrane"/>
    <property type="evidence" value="ECO:0007669"/>
    <property type="project" value="TreeGrafter"/>
</dbReference>
<proteinExistence type="predicted"/>